<dbReference type="InterPro" id="IPR027417">
    <property type="entry name" value="P-loop_NTPase"/>
</dbReference>
<dbReference type="EMBL" id="CAFABA010000166">
    <property type="protein sequence ID" value="CAB4836331.1"/>
    <property type="molecule type" value="Genomic_DNA"/>
</dbReference>
<feature type="coiled-coil region" evidence="1">
    <location>
        <begin position="489"/>
        <end position="523"/>
    </location>
</feature>
<reference evidence="3" key="1">
    <citation type="submission" date="2020-05" db="EMBL/GenBank/DDBJ databases">
        <authorList>
            <person name="Chiriac C."/>
            <person name="Salcher M."/>
            <person name="Ghai R."/>
            <person name="Kavagutti S V."/>
        </authorList>
    </citation>
    <scope>NUCLEOTIDE SEQUENCE</scope>
</reference>
<sequence length="1167" mass="126115">MRFSKLHLAKFGMFTDTVLDVSLVGVNVIVGKNEAGKSTAMDAITQLLYGIPLQSVHDYVHKYPDLRIGGALVGSDGKSIEIYRIKKNGPSLRSACGDTIGDEVLRELLGGVNEDVFTQLFSISHDEITEGGAALLDSEGELGAALFGAGTGLTTLNAVLAKLDSRAGELFKPSASKPLVNADLARYRDLTARVKETSQSAVEVERLNKTMRTAEGNQTAKDAELKNVSSALSRTTRVRRSKVLVFKRRDAIDELAGLELQGSRVDAQIPALLTAASDVRFQSTTATAGLEADLAALNRKLDELVVDEQLLAQSSNINALTEEIGTLRVNYKDLPGLNKQVGDLERALAGLVRRLPEGCRRDTTGMPQLTDVEISSVRRLVTSRDRLEPALETAHVARTESERLLASDEANFSALREPANVVTLAAAVARIRQEGQLEAGIATLRAEADGLVATISATLASIGLRSAPRDADAMPIPDGASVHDADSAVTVARNDLVTAANELDRLRSERATADDELQSLIRRVDPPSSAELETERSRRDDGWQLVRAAWLGPTTASEGVEAWTAGEALDVAYEASVASADSVADRLLGDAQSVEKRALLERLITGSAESILAQEGIVAERHKGLDAATERWDALWARLSIEAGDRKAMDNLLTKANTAAASAARLRGLDERLAAQQTIVEASRSDLRSLLAEAGDTPDEQLTLAAVLDRAESHCAQAGRDREARTIAEKAVAAASKAVNGAAGKLEGIEKELAEWLTEWTEALVPLGLSADTKASDVSDLLDTIADIDMKSADLDEKRRRVAGIERRNNEILDDLAAVRARLSHLGLGDDAATSVISGLKERLDAAVKIRTQRGTLEKERDEKVTAMDSTRGTLVRAETDIRQLVEQSNLADEDALRSAVTRTERATELESLVAQWDDELLEAAGVPVEQVESEVDELVDADLDALIDELSGQRDALDEERTEITLSVGALRNQLAEIDESHEAALAAEKAQATLAELSDHADEYIRVVLAKQILEREIEAYRERNQGPILGKASELFERLTLHRYTGIETDTDRKGKVVLQAKTANGSLIEVSRLSTGTRDQLYLALRLAALEHFAAAGQSVPLLLDDLFVHFDDERTQAGLRVLDELSSTVQVLLFTHHERVAEQAMKAIDAPRLTVLQLGTHV</sequence>
<evidence type="ECO:0000313" key="3">
    <source>
        <dbReference type="EMBL" id="CAB4836331.1"/>
    </source>
</evidence>
<organism evidence="3">
    <name type="scientific">freshwater metagenome</name>
    <dbReference type="NCBI Taxonomy" id="449393"/>
    <lineage>
        <taxon>unclassified sequences</taxon>
        <taxon>metagenomes</taxon>
        <taxon>ecological metagenomes</taxon>
    </lineage>
</organism>
<name>A0A6J7ATJ7_9ZZZZ</name>
<dbReference type="Pfam" id="PF13514">
    <property type="entry name" value="AAA_27"/>
    <property type="match status" value="1"/>
</dbReference>
<evidence type="ECO:0000256" key="1">
    <source>
        <dbReference type="SAM" id="Coils"/>
    </source>
</evidence>
<dbReference type="PANTHER" id="PTHR41259">
    <property type="entry name" value="DOUBLE-STRAND BREAK REPAIR RAD50 ATPASE, PUTATIVE-RELATED"/>
    <property type="match status" value="1"/>
</dbReference>
<dbReference type="SUPFAM" id="SSF52540">
    <property type="entry name" value="P-loop containing nucleoside triphosphate hydrolases"/>
    <property type="match status" value="1"/>
</dbReference>
<feature type="domain" description="YhaN AAA" evidence="2">
    <location>
        <begin position="1"/>
        <end position="200"/>
    </location>
</feature>
<gene>
    <name evidence="3" type="ORF">UFOPK3139_02806</name>
</gene>
<dbReference type="Gene3D" id="3.40.50.300">
    <property type="entry name" value="P-loop containing nucleotide triphosphate hydrolases"/>
    <property type="match status" value="2"/>
</dbReference>
<dbReference type="InterPro" id="IPR038734">
    <property type="entry name" value="YhaN_AAA"/>
</dbReference>
<evidence type="ECO:0000259" key="2">
    <source>
        <dbReference type="Pfam" id="PF13514"/>
    </source>
</evidence>
<protein>
    <submittedName>
        <fullName evidence="3">Unannotated protein</fullName>
    </submittedName>
</protein>
<keyword evidence="1" id="KW-0175">Coiled coil</keyword>
<proteinExistence type="predicted"/>
<dbReference type="AlphaFoldDB" id="A0A6J7ATJ7"/>
<dbReference type="PANTHER" id="PTHR41259:SF1">
    <property type="entry name" value="DOUBLE-STRAND BREAK REPAIR RAD50 ATPASE, PUTATIVE-RELATED"/>
    <property type="match status" value="1"/>
</dbReference>
<accession>A0A6J7ATJ7</accession>